<dbReference type="Proteomes" id="UP000642571">
    <property type="component" value="Unassembled WGS sequence"/>
</dbReference>
<name>A0ABQ1PUE5_9BACI</name>
<accession>A0ABQ1PUE5</accession>
<proteinExistence type="predicted"/>
<evidence type="ECO:0000313" key="1">
    <source>
        <dbReference type="EMBL" id="GGD03969.1"/>
    </source>
</evidence>
<sequence>MLRDNLVAGAALYSTKANGNIFLNFAIYGLFLKGKDIGDKMQEGCYSCYNIYWC</sequence>
<organism evidence="1 2">
    <name type="scientific">Pontibacillus salipaludis</name>
    <dbReference type="NCBI Taxonomy" id="1697394"/>
    <lineage>
        <taxon>Bacteria</taxon>
        <taxon>Bacillati</taxon>
        <taxon>Bacillota</taxon>
        <taxon>Bacilli</taxon>
        <taxon>Bacillales</taxon>
        <taxon>Bacillaceae</taxon>
        <taxon>Pontibacillus</taxon>
    </lineage>
</organism>
<keyword evidence="2" id="KW-1185">Reference proteome</keyword>
<comment type="caution">
    <text evidence="1">The sequence shown here is derived from an EMBL/GenBank/DDBJ whole genome shotgun (WGS) entry which is preliminary data.</text>
</comment>
<evidence type="ECO:0000313" key="2">
    <source>
        <dbReference type="Proteomes" id="UP000642571"/>
    </source>
</evidence>
<gene>
    <name evidence="1" type="ORF">GCM10011389_09340</name>
</gene>
<reference evidence="2" key="1">
    <citation type="journal article" date="2019" name="Int. J. Syst. Evol. Microbiol.">
        <title>The Global Catalogue of Microorganisms (GCM) 10K type strain sequencing project: providing services to taxonomists for standard genome sequencing and annotation.</title>
        <authorList>
            <consortium name="The Broad Institute Genomics Platform"/>
            <consortium name="The Broad Institute Genome Sequencing Center for Infectious Disease"/>
            <person name="Wu L."/>
            <person name="Ma J."/>
        </authorList>
    </citation>
    <scope>NUCLEOTIDE SEQUENCE [LARGE SCALE GENOMIC DNA]</scope>
    <source>
        <strain evidence="2">CGMCC 1.15353</strain>
    </source>
</reference>
<dbReference type="EMBL" id="BMIN01000003">
    <property type="protein sequence ID" value="GGD03969.1"/>
    <property type="molecule type" value="Genomic_DNA"/>
</dbReference>
<protein>
    <submittedName>
        <fullName evidence="1">Uncharacterized protein</fullName>
    </submittedName>
</protein>